<dbReference type="AlphaFoldDB" id="A0A7V7TW90"/>
<keyword evidence="3" id="KW-1185">Reference proteome</keyword>
<dbReference type="RefSeq" id="WP_150970266.1">
    <property type="nucleotide sequence ID" value="NZ_VZDO01000010.1"/>
</dbReference>
<accession>A0A7V7TW90</accession>
<dbReference type="Gene3D" id="1.10.287.1490">
    <property type="match status" value="1"/>
</dbReference>
<evidence type="ECO:0000256" key="1">
    <source>
        <dbReference type="SAM" id="Coils"/>
    </source>
</evidence>
<evidence type="ECO:0000313" key="3">
    <source>
        <dbReference type="Proteomes" id="UP000432089"/>
    </source>
</evidence>
<feature type="coiled-coil region" evidence="1">
    <location>
        <begin position="83"/>
        <end position="110"/>
    </location>
</feature>
<gene>
    <name evidence="2" type="ORF">F6X38_13030</name>
</gene>
<comment type="caution">
    <text evidence="2">The sequence shown here is derived from an EMBL/GenBank/DDBJ whole genome shotgun (WGS) entry which is preliminary data.</text>
</comment>
<evidence type="ECO:0000313" key="2">
    <source>
        <dbReference type="EMBL" id="KAB0679261.1"/>
    </source>
</evidence>
<keyword evidence="1" id="KW-0175">Coiled coil</keyword>
<sequence>MPDNDLRALFPLLEAVIEGQKRSANQLAAFATRYDFIESSYDRLARQINRLQEGQIEIVAELRKHDAEFQRLYGESQRLSSRLDAMLQRLDEMDTRIDRLSDDIRSLRVELVGQYNEILNAVQAGTLNKVEIADLTERVEQLERQFAARFGSS</sequence>
<protein>
    <submittedName>
        <fullName evidence="2">Uncharacterized protein</fullName>
    </submittedName>
</protein>
<dbReference type="EMBL" id="VZDO01000010">
    <property type="protein sequence ID" value="KAB0679261.1"/>
    <property type="molecule type" value="Genomic_DNA"/>
</dbReference>
<organism evidence="2 3">
    <name type="scientific">Plantimonas leprariae</name>
    <dbReference type="NCBI Taxonomy" id="2615207"/>
    <lineage>
        <taxon>Bacteria</taxon>
        <taxon>Pseudomonadati</taxon>
        <taxon>Pseudomonadota</taxon>
        <taxon>Alphaproteobacteria</taxon>
        <taxon>Hyphomicrobiales</taxon>
        <taxon>Aurantimonadaceae</taxon>
        <taxon>Plantimonas</taxon>
    </lineage>
</organism>
<name>A0A7V7TW90_9HYPH</name>
<dbReference type="Proteomes" id="UP000432089">
    <property type="component" value="Unassembled WGS sequence"/>
</dbReference>
<proteinExistence type="predicted"/>
<reference evidence="2 3" key="1">
    <citation type="submission" date="2019-09" db="EMBL/GenBank/DDBJ databases">
        <title>YIM 132180 draft genome.</title>
        <authorList>
            <person name="Zhang K."/>
        </authorList>
    </citation>
    <scope>NUCLEOTIDE SEQUENCE [LARGE SCALE GENOMIC DNA]</scope>
    <source>
        <strain evidence="2 3">YIM 132180</strain>
    </source>
</reference>